<keyword evidence="1" id="KW-1185">Reference proteome</keyword>
<accession>A0A914Y1W3</accession>
<protein>
    <submittedName>
        <fullName evidence="2">Uncharacterized protein</fullName>
    </submittedName>
</protein>
<proteinExistence type="predicted"/>
<dbReference type="AlphaFoldDB" id="A0A914Y1W3"/>
<organism evidence="1 2">
    <name type="scientific">Panagrolaimus superbus</name>
    <dbReference type="NCBI Taxonomy" id="310955"/>
    <lineage>
        <taxon>Eukaryota</taxon>
        <taxon>Metazoa</taxon>
        <taxon>Ecdysozoa</taxon>
        <taxon>Nematoda</taxon>
        <taxon>Chromadorea</taxon>
        <taxon>Rhabditida</taxon>
        <taxon>Tylenchina</taxon>
        <taxon>Panagrolaimomorpha</taxon>
        <taxon>Panagrolaimoidea</taxon>
        <taxon>Panagrolaimidae</taxon>
        <taxon>Panagrolaimus</taxon>
    </lineage>
</organism>
<evidence type="ECO:0000313" key="2">
    <source>
        <dbReference type="WBParaSite" id="PSU_v2.g13445.t1"/>
    </source>
</evidence>
<evidence type="ECO:0000313" key="1">
    <source>
        <dbReference type="Proteomes" id="UP000887577"/>
    </source>
</evidence>
<name>A0A914Y1W3_9BILA</name>
<sequence length="103" mass="11765">MDELFESNSKAYVSPEINIGEFCEKALEAQQKLTEYFQIPAQSHFQQLQASSNIPMKIDEAALETDCRLSFKYFLNAKGIGLDEADEVINFMDDSLQELFSTR</sequence>
<reference evidence="2" key="1">
    <citation type="submission" date="2022-11" db="UniProtKB">
        <authorList>
            <consortium name="WormBaseParasite"/>
        </authorList>
    </citation>
    <scope>IDENTIFICATION</scope>
</reference>
<dbReference type="WBParaSite" id="PSU_v2.g13445.t1">
    <property type="protein sequence ID" value="PSU_v2.g13445.t1"/>
    <property type="gene ID" value="PSU_v2.g13445"/>
</dbReference>
<dbReference type="Proteomes" id="UP000887577">
    <property type="component" value="Unplaced"/>
</dbReference>